<keyword evidence="2" id="KW-1185">Reference proteome</keyword>
<sequence length="56" mass="6473">MRTNIYLIVILSTICFSSCYREKDLKYSLNAAGKNRIELEKVLEHYKDSGPKYDAA</sequence>
<reference evidence="1 2" key="1">
    <citation type="submission" date="2013-04" db="EMBL/GenBank/DDBJ databases">
        <title>The Genome Sequence of Bacteroides massiliensis DSM 17679.</title>
        <authorList>
            <consortium name="The Broad Institute Genomics Platform"/>
            <person name="Earl A."/>
            <person name="Ward D."/>
            <person name="Feldgarden M."/>
            <person name="Gevers D."/>
            <person name="Martens E."/>
            <person name="Fenner L."/>
            <person name="Roux V."/>
            <person name="Mallet M.N."/>
            <person name="Raoult D."/>
            <person name="Walker B."/>
            <person name="Young S."/>
            <person name="Zeng Q."/>
            <person name="Gargeya S."/>
            <person name="Fitzgerald M."/>
            <person name="Haas B."/>
            <person name="Abouelleil A."/>
            <person name="Allen A.W."/>
            <person name="Alvarado L."/>
            <person name="Arachchi H.M."/>
            <person name="Berlin A.M."/>
            <person name="Chapman S.B."/>
            <person name="Gainer-Dewar J."/>
            <person name="Goldberg J."/>
            <person name="Griggs A."/>
            <person name="Gujja S."/>
            <person name="Hansen M."/>
            <person name="Howarth C."/>
            <person name="Imamovic A."/>
            <person name="Ireland A."/>
            <person name="Larimer J."/>
            <person name="McCowan C."/>
            <person name="Murphy C."/>
            <person name="Pearson M."/>
            <person name="Poon T.W."/>
            <person name="Priest M."/>
            <person name="Roberts A."/>
            <person name="Saif S."/>
            <person name="Shea T."/>
            <person name="Sisk P."/>
            <person name="Sykes S."/>
            <person name="Wortman J."/>
            <person name="Nusbaum C."/>
            <person name="Birren B."/>
        </authorList>
    </citation>
    <scope>NUCLEOTIDE SEQUENCE [LARGE SCALE GENOMIC DNA]</scope>
    <source>
        <strain evidence="2">B84634 / Timone 84634 / DSM 17679 / JCM 13223</strain>
    </source>
</reference>
<accession>U6R8Q7</accession>
<evidence type="ECO:0000313" key="2">
    <source>
        <dbReference type="Proteomes" id="UP000017831"/>
    </source>
</evidence>
<name>U6R8Q7_9BACT</name>
<gene>
    <name evidence="1" type="ORF">HMPREF1534_04002</name>
</gene>
<dbReference type="AlphaFoldDB" id="U6R8Q7"/>
<protein>
    <submittedName>
        <fullName evidence="1">Uncharacterized protein</fullName>
    </submittedName>
</protein>
<comment type="caution">
    <text evidence="1">The sequence shown here is derived from an EMBL/GenBank/DDBJ whole genome shotgun (WGS) entry which is preliminary data.</text>
</comment>
<dbReference type="HOGENOM" id="CLU_3018616_0_0_10"/>
<dbReference type="Proteomes" id="UP000017831">
    <property type="component" value="Unassembled WGS sequence"/>
</dbReference>
<evidence type="ECO:0000313" key="1">
    <source>
        <dbReference type="EMBL" id="EOA52011.1"/>
    </source>
</evidence>
<organism evidence="1 2">
    <name type="scientific">Phocaeicola massiliensis B84634 = Timone 84634 = DSM 17679 = JCM 13223</name>
    <dbReference type="NCBI Taxonomy" id="1121098"/>
    <lineage>
        <taxon>Bacteria</taxon>
        <taxon>Pseudomonadati</taxon>
        <taxon>Bacteroidota</taxon>
        <taxon>Bacteroidia</taxon>
        <taxon>Bacteroidales</taxon>
        <taxon>Bacteroidaceae</taxon>
        <taxon>Phocaeicola</taxon>
    </lineage>
</organism>
<proteinExistence type="predicted"/>
<dbReference type="EMBL" id="AQHY01000047">
    <property type="protein sequence ID" value="EOA52011.1"/>
    <property type="molecule type" value="Genomic_DNA"/>
</dbReference>
<feature type="non-terminal residue" evidence="1">
    <location>
        <position position="56"/>
    </location>
</feature>